<accession>A0A1I4Q023</accession>
<dbReference type="FunFam" id="2.60.40.10:FF:000270">
    <property type="entry name" value="Cell surface protein"/>
    <property type="match status" value="3"/>
</dbReference>
<evidence type="ECO:0000259" key="4">
    <source>
        <dbReference type="PROSITE" id="PS50093"/>
    </source>
</evidence>
<dbReference type="InterPro" id="IPR034007">
    <property type="entry name" value="CTLD_bac"/>
</dbReference>
<name>A0A1I4Q023_9EURY</name>
<dbReference type="Proteomes" id="UP000198535">
    <property type="component" value="Unassembled WGS sequence"/>
</dbReference>
<protein>
    <submittedName>
        <fullName evidence="5">PGF-pre-PGF domain-containing protein</fullName>
    </submittedName>
</protein>
<feature type="domain" description="C-type lectin" evidence="3">
    <location>
        <begin position="474"/>
        <end position="597"/>
    </location>
</feature>
<dbReference type="Pfam" id="PF18911">
    <property type="entry name" value="PKD_4"/>
    <property type="match status" value="3"/>
</dbReference>
<dbReference type="SUPFAM" id="SSF56436">
    <property type="entry name" value="C-type lectin-like"/>
    <property type="match status" value="1"/>
</dbReference>
<dbReference type="Pfam" id="PF00059">
    <property type="entry name" value="Lectin_C"/>
    <property type="match status" value="1"/>
</dbReference>
<evidence type="ECO:0000256" key="1">
    <source>
        <dbReference type="SAM" id="MobiDB-lite"/>
    </source>
</evidence>
<keyword evidence="2" id="KW-0812">Transmembrane</keyword>
<dbReference type="InterPro" id="IPR022409">
    <property type="entry name" value="PKD/Chitinase_dom"/>
</dbReference>
<feature type="domain" description="PKD" evidence="4">
    <location>
        <begin position="735"/>
        <end position="807"/>
    </location>
</feature>
<feature type="domain" description="PKD" evidence="4">
    <location>
        <begin position="899"/>
        <end position="982"/>
    </location>
</feature>
<feature type="domain" description="PKD" evidence="4">
    <location>
        <begin position="817"/>
        <end position="887"/>
    </location>
</feature>
<dbReference type="EMBL" id="FOUJ01000001">
    <property type="protein sequence ID" value="SFM33040.1"/>
    <property type="molecule type" value="Genomic_DNA"/>
</dbReference>
<dbReference type="PANTHER" id="PTHR36842">
    <property type="entry name" value="PROTEIN TOLB HOMOLOG"/>
    <property type="match status" value="1"/>
</dbReference>
<dbReference type="InterPro" id="IPR001304">
    <property type="entry name" value="C-type_lectin-like"/>
</dbReference>
<dbReference type="SUPFAM" id="SSF49299">
    <property type="entry name" value="PKD domain"/>
    <property type="match status" value="3"/>
</dbReference>
<feature type="region of interest" description="Disordered" evidence="1">
    <location>
        <begin position="980"/>
        <end position="1010"/>
    </location>
</feature>
<dbReference type="OrthoDB" id="125880at2157"/>
<evidence type="ECO:0000256" key="2">
    <source>
        <dbReference type="SAM" id="Phobius"/>
    </source>
</evidence>
<dbReference type="SMART" id="SM00034">
    <property type="entry name" value="CLECT"/>
    <property type="match status" value="1"/>
</dbReference>
<dbReference type="CDD" id="cd03603">
    <property type="entry name" value="CLECT_VCBS"/>
    <property type="match status" value="1"/>
</dbReference>
<gene>
    <name evidence="5" type="ORF">SAMN04488696_1001</name>
</gene>
<keyword evidence="2" id="KW-0472">Membrane</keyword>
<dbReference type="NCBIfam" id="TIGR04213">
    <property type="entry name" value="PGF_pre_PGF"/>
    <property type="match status" value="1"/>
</dbReference>
<dbReference type="PROSITE" id="PS50093">
    <property type="entry name" value="PKD"/>
    <property type="match status" value="3"/>
</dbReference>
<evidence type="ECO:0000259" key="3">
    <source>
        <dbReference type="PROSITE" id="PS50041"/>
    </source>
</evidence>
<dbReference type="CDD" id="cd00146">
    <property type="entry name" value="PKD"/>
    <property type="match status" value="3"/>
</dbReference>
<dbReference type="Gene3D" id="3.10.100.10">
    <property type="entry name" value="Mannose-Binding Protein A, subunit A"/>
    <property type="match status" value="1"/>
</dbReference>
<dbReference type="InterPro" id="IPR035986">
    <property type="entry name" value="PKD_dom_sf"/>
</dbReference>
<keyword evidence="2" id="KW-1133">Transmembrane helix</keyword>
<evidence type="ECO:0000313" key="5">
    <source>
        <dbReference type="EMBL" id="SFM33040.1"/>
    </source>
</evidence>
<reference evidence="6" key="1">
    <citation type="submission" date="2016-10" db="EMBL/GenBank/DDBJ databases">
        <authorList>
            <person name="Varghese N."/>
            <person name="Submissions S."/>
        </authorList>
    </citation>
    <scope>NUCLEOTIDE SEQUENCE [LARGE SCALE GENOMIC DNA]</scope>
    <source>
        <strain evidence="6">Mob M</strain>
    </source>
</reference>
<dbReference type="Gene3D" id="2.120.10.70">
    <property type="entry name" value="Fucose-specific lectin"/>
    <property type="match status" value="2"/>
</dbReference>
<dbReference type="InterPro" id="IPR016186">
    <property type="entry name" value="C-type_lectin-like/link_sf"/>
</dbReference>
<dbReference type="STRING" id="487685.SAMN04488696_1001"/>
<evidence type="ECO:0000313" key="6">
    <source>
        <dbReference type="Proteomes" id="UP000198535"/>
    </source>
</evidence>
<dbReference type="PANTHER" id="PTHR36842:SF1">
    <property type="entry name" value="PROTEIN TOLB"/>
    <property type="match status" value="1"/>
</dbReference>
<organism evidence="5 6">
    <name type="scientific">Methanolobus profundi</name>
    <dbReference type="NCBI Taxonomy" id="487685"/>
    <lineage>
        <taxon>Archaea</taxon>
        <taxon>Methanobacteriati</taxon>
        <taxon>Methanobacteriota</taxon>
        <taxon>Stenosarchaea group</taxon>
        <taxon>Methanomicrobia</taxon>
        <taxon>Methanosarcinales</taxon>
        <taxon>Methanosarcinaceae</taxon>
        <taxon>Methanolobus</taxon>
    </lineage>
</organism>
<dbReference type="RefSeq" id="WP_091933875.1">
    <property type="nucleotide sequence ID" value="NZ_FOUJ01000001.1"/>
</dbReference>
<dbReference type="PROSITE" id="PS50041">
    <property type="entry name" value="C_TYPE_LECTIN_2"/>
    <property type="match status" value="1"/>
</dbReference>
<dbReference type="SUPFAM" id="SSF89372">
    <property type="entry name" value="Fucose-specific lectin"/>
    <property type="match status" value="1"/>
</dbReference>
<dbReference type="Gene3D" id="2.60.40.10">
    <property type="entry name" value="Immunoglobulins"/>
    <property type="match status" value="3"/>
</dbReference>
<dbReference type="InterPro" id="IPR000601">
    <property type="entry name" value="PKD_dom"/>
</dbReference>
<dbReference type="InterPro" id="IPR013783">
    <property type="entry name" value="Ig-like_fold"/>
</dbReference>
<feature type="transmembrane region" description="Helical" evidence="2">
    <location>
        <begin position="1182"/>
        <end position="1200"/>
    </location>
</feature>
<dbReference type="SMART" id="SM00089">
    <property type="entry name" value="PKD"/>
    <property type="match status" value="3"/>
</dbReference>
<sequence>MRHAILAIILLAIFATPASAFLWDIETVESTNQAGLYTSVAFNSSDYPAISYQTSPAFDLKYAAYNGVSWEIETVDSDGVVGQYTSLAFNSSDHPGISYYDQSNGDLKYAIYNGASWNIETVDSAGNVGQYATSLVFNSSDHPAISYYDVNNTDVKYAFYNGSGWEIETVDSTGNVGYFLSLVMNSSDHPAISYYDWTNGDLKYASYNGSGWEIETVDSTGQVGEYNSLALNSSDYPSISYYYNNAGDLKYASYNGSGWEIETVDSTGQVGLHTSIDFDSSDYPVISYQDGSPNNDLKCAYYDGSGWIIEIVDSIGSVGMYGSLALNSSDYPVISYYDSGTNQDLKVAVAYFLATSVNASYTSVTYDENDNMTIDQGIVVNGSSTFTSARVYIGDGYVENEDFLRFTNTSSINGSFSSLTGILSLSGSGNAADYQEAFRNVRYENINDTPDTSDRNITFVMGSNTLYLESTGHYYESVYNVSSISWTDAKDAAEARSLSGMQGYLATILTEDESAFLESKAPDNAWIGANDAAVEGEWRWVTGPENVTGEGTLFYYQGNSTTLPGFYTNWNTGEPNDSGGTEEYAQILGAGNKMWNDLPDVGGVSYYLVEYGGMPNETAPQLTATITVSINSINDAPSMPGNFTSPLEGDSVERGSTINVSWGESTDVENDSLVYDLWYFNGTWTQIADMLNVASFNFTIPIDDVSGAMFKVYANDSVDNSSENNVTFDLTSFVPVTNFTADVTSGIVPITVNFTDLSSNHSTGWLWDFGDGNTSTDQNPTHIYTTGGTYNVSLNASNLAGSNVSTQLSYITAYSVPGSNFSANVTEGAVPLTVGFTDLSTNTPTSWYWDFGDGNNSTSQDPIHTYVTAGTYNVSLNATNIAGSDVTIQIAYISVYITPVANFSASVTSGTAPLSVTFTDLSSNTPTSWLWEFGDGSNSTSQNPTHSYTVAGSYNVTLNATNAAGSNASTRTAYINVSAASSSSGSDDGSSHRTSVGPSMEPDTVSSSDTSVKYVMGGTAVEFDLSDGNGPVIAISFDSKDNEGLVVTKVQVLKERPSDVPVPQGSSYSLMSIDVGAVGTISEDNADNLRIRFKVSREWIEENNIDVSTIRMTRYHGEQWNDLPTYQEREENGYIYFYAETPGFSIFEIVGDEISEATEQVPVPSSLDEEEVGPVEEETPDTPGFTVIAGIVFVSLAVLVRRK</sequence>
<proteinExistence type="predicted"/>
<dbReference type="InterPro" id="IPR016187">
    <property type="entry name" value="CTDL_fold"/>
</dbReference>
<keyword evidence="6" id="KW-1185">Reference proteome</keyword>
<dbReference type="AlphaFoldDB" id="A0A1I4Q023"/>
<dbReference type="InterPro" id="IPR026453">
    <property type="entry name" value="PGF_pre_PGF"/>
</dbReference>